<accession>A0A914HR68</accession>
<evidence type="ECO:0000313" key="2">
    <source>
        <dbReference type="WBParaSite" id="Gr19_v10_g3489.t1"/>
    </source>
</evidence>
<dbReference type="AlphaFoldDB" id="A0A914HR68"/>
<organism evidence="1 2">
    <name type="scientific">Globodera rostochiensis</name>
    <name type="common">Golden nematode worm</name>
    <name type="synonym">Heterodera rostochiensis</name>
    <dbReference type="NCBI Taxonomy" id="31243"/>
    <lineage>
        <taxon>Eukaryota</taxon>
        <taxon>Metazoa</taxon>
        <taxon>Ecdysozoa</taxon>
        <taxon>Nematoda</taxon>
        <taxon>Chromadorea</taxon>
        <taxon>Rhabditida</taxon>
        <taxon>Tylenchina</taxon>
        <taxon>Tylenchomorpha</taxon>
        <taxon>Tylenchoidea</taxon>
        <taxon>Heteroderidae</taxon>
        <taxon>Heteroderinae</taxon>
        <taxon>Globodera</taxon>
    </lineage>
</organism>
<evidence type="ECO:0000313" key="1">
    <source>
        <dbReference type="Proteomes" id="UP000887572"/>
    </source>
</evidence>
<dbReference type="Proteomes" id="UP000887572">
    <property type="component" value="Unplaced"/>
</dbReference>
<sequence>MGADKQSRLFSVYPLLPSLLANGAAEKEQKHPFASASGTNCWQSCVSVEFRNQNGRPYGFATPLEKIDNP</sequence>
<dbReference type="WBParaSite" id="Gr19_v10_g3489.t1">
    <property type="protein sequence ID" value="Gr19_v10_g3489.t1"/>
    <property type="gene ID" value="Gr19_v10_g3489"/>
</dbReference>
<keyword evidence="1" id="KW-1185">Reference proteome</keyword>
<reference evidence="2" key="1">
    <citation type="submission" date="2022-11" db="UniProtKB">
        <authorList>
            <consortium name="WormBaseParasite"/>
        </authorList>
    </citation>
    <scope>IDENTIFICATION</scope>
</reference>
<protein>
    <submittedName>
        <fullName evidence="2">Uncharacterized protein</fullName>
    </submittedName>
</protein>
<name>A0A914HR68_GLORO</name>
<proteinExistence type="predicted"/>